<evidence type="ECO:0000313" key="2">
    <source>
        <dbReference type="Proteomes" id="UP001202180"/>
    </source>
</evidence>
<dbReference type="RefSeq" id="WP_248478383.1">
    <property type="nucleotide sequence ID" value="NZ_JALPRF010000003.1"/>
</dbReference>
<accession>A0ABT0HQ40</accession>
<sequence>MMQPMQGLTGDYRLTGTASYTIEGAISSEPVSGTLSIFAGSSPQYYYFLERTNKGRIGFLTTHTNTRFSIESVQDYTRVGSATYFGYLDNNSQGTVENDSIVYDRYADTENVGITSPTGERITFSKKIRKHVHLVATR</sequence>
<evidence type="ECO:0000313" key="1">
    <source>
        <dbReference type="EMBL" id="MCK8493763.1"/>
    </source>
</evidence>
<proteinExistence type="predicted"/>
<gene>
    <name evidence="1" type="ORF">M0L20_17990</name>
</gene>
<reference evidence="1 2" key="1">
    <citation type="submission" date="2022-04" db="EMBL/GenBank/DDBJ databases">
        <title>Spirosoma sp. strain RP8 genome sequencing and assembly.</title>
        <authorList>
            <person name="Jung Y."/>
        </authorList>
    </citation>
    <scope>NUCLEOTIDE SEQUENCE [LARGE SCALE GENOMIC DNA]</scope>
    <source>
        <strain evidence="1 2">RP8</strain>
    </source>
</reference>
<protein>
    <recommendedName>
        <fullName evidence="3">Lipocalin-like domain-containing protein</fullName>
    </recommendedName>
</protein>
<comment type="caution">
    <text evidence="1">The sequence shown here is derived from an EMBL/GenBank/DDBJ whole genome shotgun (WGS) entry which is preliminary data.</text>
</comment>
<dbReference type="Proteomes" id="UP001202180">
    <property type="component" value="Unassembled WGS sequence"/>
</dbReference>
<evidence type="ECO:0008006" key="3">
    <source>
        <dbReference type="Google" id="ProtNLM"/>
    </source>
</evidence>
<keyword evidence="2" id="KW-1185">Reference proteome</keyword>
<name>A0ABT0HQ40_9BACT</name>
<organism evidence="1 2">
    <name type="scientific">Spirosoma liriopis</name>
    <dbReference type="NCBI Taxonomy" id="2937440"/>
    <lineage>
        <taxon>Bacteria</taxon>
        <taxon>Pseudomonadati</taxon>
        <taxon>Bacteroidota</taxon>
        <taxon>Cytophagia</taxon>
        <taxon>Cytophagales</taxon>
        <taxon>Cytophagaceae</taxon>
        <taxon>Spirosoma</taxon>
    </lineage>
</organism>
<dbReference type="EMBL" id="JALPRF010000003">
    <property type="protein sequence ID" value="MCK8493763.1"/>
    <property type="molecule type" value="Genomic_DNA"/>
</dbReference>